<reference evidence="2 3" key="1">
    <citation type="journal article" date="2016" name="Nat. Commun.">
        <title>Thousands of microbial genomes shed light on interconnected biogeochemical processes in an aquifer system.</title>
        <authorList>
            <person name="Anantharaman K."/>
            <person name="Brown C.T."/>
            <person name="Hug L.A."/>
            <person name="Sharon I."/>
            <person name="Castelle C.J."/>
            <person name="Probst A.J."/>
            <person name="Thomas B.C."/>
            <person name="Singh A."/>
            <person name="Wilkins M.J."/>
            <person name="Karaoz U."/>
            <person name="Brodie E.L."/>
            <person name="Williams K.H."/>
            <person name="Hubbard S.S."/>
            <person name="Banfield J.F."/>
        </authorList>
    </citation>
    <scope>NUCLEOTIDE SEQUENCE [LARGE SCALE GENOMIC DNA]</scope>
</reference>
<accession>A0A1F6DCT9</accession>
<gene>
    <name evidence="2" type="ORF">A2765_03355</name>
</gene>
<organism evidence="2 3">
    <name type="scientific">Candidatus Kaiserbacteria bacterium RIFCSPHIGHO2_01_FULL_56_24</name>
    <dbReference type="NCBI Taxonomy" id="1798487"/>
    <lineage>
        <taxon>Bacteria</taxon>
        <taxon>Candidatus Kaiseribacteriota</taxon>
    </lineage>
</organism>
<dbReference type="AlphaFoldDB" id="A0A1F6DCT9"/>
<dbReference type="EMBL" id="MFLA01000022">
    <property type="protein sequence ID" value="OGG59234.1"/>
    <property type="molecule type" value="Genomic_DNA"/>
</dbReference>
<comment type="caution">
    <text evidence="2">The sequence shown here is derived from an EMBL/GenBank/DDBJ whole genome shotgun (WGS) entry which is preliminary data.</text>
</comment>
<feature type="compositionally biased region" description="Basic and acidic residues" evidence="1">
    <location>
        <begin position="74"/>
        <end position="83"/>
    </location>
</feature>
<evidence type="ECO:0000313" key="3">
    <source>
        <dbReference type="Proteomes" id="UP000176377"/>
    </source>
</evidence>
<name>A0A1F6DCT9_9BACT</name>
<feature type="compositionally biased region" description="Low complexity" evidence="1">
    <location>
        <begin position="54"/>
        <end position="64"/>
    </location>
</feature>
<feature type="region of interest" description="Disordered" evidence="1">
    <location>
        <begin position="45"/>
        <end position="83"/>
    </location>
</feature>
<evidence type="ECO:0000313" key="2">
    <source>
        <dbReference type="EMBL" id="OGG59234.1"/>
    </source>
</evidence>
<evidence type="ECO:0000256" key="1">
    <source>
        <dbReference type="SAM" id="MobiDB-lite"/>
    </source>
</evidence>
<sequence>MFEIQSRTTTDRAGGGQGRQEPRKNPPIGGKIRCLLKRRIHSARSKSFGGGAASGASDAGGTASKGFHLHKGKALKEDLSVSG</sequence>
<proteinExistence type="predicted"/>
<feature type="region of interest" description="Disordered" evidence="1">
    <location>
        <begin position="1"/>
        <end position="31"/>
    </location>
</feature>
<dbReference type="Proteomes" id="UP000176377">
    <property type="component" value="Unassembled WGS sequence"/>
</dbReference>
<protein>
    <submittedName>
        <fullName evidence="2">Uncharacterized protein</fullName>
    </submittedName>
</protein>